<organism evidence="1 3">
    <name type="scientific">Medicago truncatula</name>
    <name type="common">Barrel medic</name>
    <name type="synonym">Medicago tribuloides</name>
    <dbReference type="NCBI Taxonomy" id="3880"/>
    <lineage>
        <taxon>Eukaryota</taxon>
        <taxon>Viridiplantae</taxon>
        <taxon>Streptophyta</taxon>
        <taxon>Embryophyta</taxon>
        <taxon>Tracheophyta</taxon>
        <taxon>Spermatophyta</taxon>
        <taxon>Magnoliopsida</taxon>
        <taxon>eudicotyledons</taxon>
        <taxon>Gunneridae</taxon>
        <taxon>Pentapetalae</taxon>
        <taxon>rosids</taxon>
        <taxon>fabids</taxon>
        <taxon>Fabales</taxon>
        <taxon>Fabaceae</taxon>
        <taxon>Papilionoideae</taxon>
        <taxon>50 kb inversion clade</taxon>
        <taxon>NPAAA clade</taxon>
        <taxon>Hologalegina</taxon>
        <taxon>IRL clade</taxon>
        <taxon>Trifolieae</taxon>
        <taxon>Medicago</taxon>
    </lineage>
</organism>
<protein>
    <submittedName>
        <fullName evidence="1 2">Uncharacterized protein</fullName>
    </submittedName>
</protein>
<dbReference type="AlphaFoldDB" id="G7KKJ4"/>
<dbReference type="PaxDb" id="3880-AES75530"/>
<evidence type="ECO:0000313" key="3">
    <source>
        <dbReference type="Proteomes" id="UP000002051"/>
    </source>
</evidence>
<name>G7KKJ4_MEDTR</name>
<sequence length="107" mass="11916">MFWGKSEISKKLWVTRGRDVEADLSMTGQLMWLLTGCLHPLDFRWWLVVAGGGPASRLAARGGSVGDKNLQSKVFRPSERNGGFSFAKKWPQSIVSKVAALFLQEHP</sequence>
<dbReference type="EnsemblPlants" id="AES75530">
    <property type="protein sequence ID" value="AES75530"/>
    <property type="gene ID" value="MTR_6g046430"/>
</dbReference>
<dbReference type="EMBL" id="CM001222">
    <property type="protein sequence ID" value="AES75530.1"/>
    <property type="molecule type" value="Genomic_DNA"/>
</dbReference>
<gene>
    <name evidence="1" type="ordered locus">MTR_6g046430</name>
</gene>
<accession>G7KKJ4</accession>
<reference evidence="1 3" key="2">
    <citation type="journal article" date="2014" name="BMC Genomics">
        <title>An improved genome release (version Mt4.0) for the model legume Medicago truncatula.</title>
        <authorList>
            <person name="Tang H."/>
            <person name="Krishnakumar V."/>
            <person name="Bidwell S."/>
            <person name="Rosen B."/>
            <person name="Chan A."/>
            <person name="Zhou S."/>
            <person name="Gentzbittel L."/>
            <person name="Childs K.L."/>
            <person name="Yandell M."/>
            <person name="Gundlach H."/>
            <person name="Mayer K.F."/>
            <person name="Schwartz D.C."/>
            <person name="Town C.D."/>
        </authorList>
    </citation>
    <scope>GENOME REANNOTATION</scope>
    <source>
        <strain evidence="2 3">cv. Jemalong A17</strain>
    </source>
</reference>
<dbReference type="Proteomes" id="UP000002051">
    <property type="component" value="Chromosome 6"/>
</dbReference>
<evidence type="ECO:0000313" key="1">
    <source>
        <dbReference type="EMBL" id="AES75530.1"/>
    </source>
</evidence>
<evidence type="ECO:0000313" key="2">
    <source>
        <dbReference type="EnsemblPlants" id="AES75530"/>
    </source>
</evidence>
<keyword evidence="3" id="KW-1185">Reference proteome</keyword>
<proteinExistence type="predicted"/>
<reference evidence="2" key="3">
    <citation type="submission" date="2015-04" db="UniProtKB">
        <authorList>
            <consortium name="EnsemblPlants"/>
        </authorList>
    </citation>
    <scope>IDENTIFICATION</scope>
    <source>
        <strain evidence="2">cv. Jemalong A17</strain>
    </source>
</reference>
<reference evidence="1 3" key="1">
    <citation type="journal article" date="2011" name="Nature">
        <title>The Medicago genome provides insight into the evolution of rhizobial symbioses.</title>
        <authorList>
            <person name="Young N.D."/>
            <person name="Debelle F."/>
            <person name="Oldroyd G.E."/>
            <person name="Geurts R."/>
            <person name="Cannon S.B."/>
            <person name="Udvardi M.K."/>
            <person name="Benedito V.A."/>
            <person name="Mayer K.F."/>
            <person name="Gouzy J."/>
            <person name="Schoof H."/>
            <person name="Van de Peer Y."/>
            <person name="Proost S."/>
            <person name="Cook D.R."/>
            <person name="Meyers B.C."/>
            <person name="Spannagl M."/>
            <person name="Cheung F."/>
            <person name="De Mita S."/>
            <person name="Krishnakumar V."/>
            <person name="Gundlach H."/>
            <person name="Zhou S."/>
            <person name="Mudge J."/>
            <person name="Bharti A.K."/>
            <person name="Murray J.D."/>
            <person name="Naoumkina M.A."/>
            <person name="Rosen B."/>
            <person name="Silverstein K.A."/>
            <person name="Tang H."/>
            <person name="Rombauts S."/>
            <person name="Zhao P.X."/>
            <person name="Zhou P."/>
            <person name="Barbe V."/>
            <person name="Bardou P."/>
            <person name="Bechner M."/>
            <person name="Bellec A."/>
            <person name="Berger A."/>
            <person name="Berges H."/>
            <person name="Bidwell S."/>
            <person name="Bisseling T."/>
            <person name="Choisne N."/>
            <person name="Couloux A."/>
            <person name="Denny R."/>
            <person name="Deshpande S."/>
            <person name="Dai X."/>
            <person name="Doyle J.J."/>
            <person name="Dudez A.M."/>
            <person name="Farmer A.D."/>
            <person name="Fouteau S."/>
            <person name="Franken C."/>
            <person name="Gibelin C."/>
            <person name="Gish J."/>
            <person name="Goldstein S."/>
            <person name="Gonzalez A.J."/>
            <person name="Green P.J."/>
            <person name="Hallab A."/>
            <person name="Hartog M."/>
            <person name="Hua A."/>
            <person name="Humphray S.J."/>
            <person name="Jeong D.H."/>
            <person name="Jing Y."/>
            <person name="Jocker A."/>
            <person name="Kenton S.M."/>
            <person name="Kim D.J."/>
            <person name="Klee K."/>
            <person name="Lai H."/>
            <person name="Lang C."/>
            <person name="Lin S."/>
            <person name="Macmil S.L."/>
            <person name="Magdelenat G."/>
            <person name="Matthews L."/>
            <person name="McCorrison J."/>
            <person name="Monaghan E.L."/>
            <person name="Mun J.H."/>
            <person name="Najar F.Z."/>
            <person name="Nicholson C."/>
            <person name="Noirot C."/>
            <person name="O'Bleness M."/>
            <person name="Paule C.R."/>
            <person name="Poulain J."/>
            <person name="Prion F."/>
            <person name="Qin B."/>
            <person name="Qu C."/>
            <person name="Retzel E.F."/>
            <person name="Riddle C."/>
            <person name="Sallet E."/>
            <person name="Samain S."/>
            <person name="Samson N."/>
            <person name="Sanders I."/>
            <person name="Saurat O."/>
            <person name="Scarpelli C."/>
            <person name="Schiex T."/>
            <person name="Segurens B."/>
            <person name="Severin A.J."/>
            <person name="Sherrier D.J."/>
            <person name="Shi R."/>
            <person name="Sims S."/>
            <person name="Singer S.R."/>
            <person name="Sinharoy S."/>
            <person name="Sterck L."/>
            <person name="Viollet A."/>
            <person name="Wang B.B."/>
            <person name="Wang K."/>
            <person name="Wang M."/>
            <person name="Wang X."/>
            <person name="Warfsmann J."/>
            <person name="Weissenbach J."/>
            <person name="White D.D."/>
            <person name="White J.D."/>
            <person name="Wiley G.B."/>
            <person name="Wincker P."/>
            <person name="Xing Y."/>
            <person name="Yang L."/>
            <person name="Yao Z."/>
            <person name="Ying F."/>
            <person name="Zhai J."/>
            <person name="Zhou L."/>
            <person name="Zuber A."/>
            <person name="Denarie J."/>
            <person name="Dixon R.A."/>
            <person name="May G.D."/>
            <person name="Schwartz D.C."/>
            <person name="Rogers J."/>
            <person name="Quetier F."/>
            <person name="Town C.D."/>
            <person name="Roe B.A."/>
        </authorList>
    </citation>
    <scope>NUCLEOTIDE SEQUENCE [LARGE SCALE GENOMIC DNA]</scope>
    <source>
        <strain evidence="1">A17</strain>
        <strain evidence="2 3">cv. Jemalong A17</strain>
    </source>
</reference>
<dbReference type="HOGENOM" id="CLU_175826_0_0_1"/>